<evidence type="ECO:0000313" key="6">
    <source>
        <dbReference type="EMBL" id="MCW3485080.1"/>
    </source>
</evidence>
<feature type="domain" description="Tetracyclin repressor-like C-terminal" evidence="5">
    <location>
        <begin position="82"/>
        <end position="182"/>
    </location>
</feature>
<dbReference type="InterPro" id="IPR036271">
    <property type="entry name" value="Tet_transcr_reg_TetR-rel_C_sf"/>
</dbReference>
<evidence type="ECO:0000256" key="2">
    <source>
        <dbReference type="ARBA" id="ARBA00023125"/>
    </source>
</evidence>
<dbReference type="EMBL" id="JAPDNS010000001">
    <property type="protein sequence ID" value="MCW3485080.1"/>
    <property type="molecule type" value="Genomic_DNA"/>
</dbReference>
<dbReference type="Proteomes" id="UP001207742">
    <property type="component" value="Unassembled WGS sequence"/>
</dbReference>
<dbReference type="Pfam" id="PF16925">
    <property type="entry name" value="TetR_C_13"/>
    <property type="match status" value="1"/>
</dbReference>
<name>A0ABT3IMS0_9BACT</name>
<dbReference type="SUPFAM" id="SSF48498">
    <property type="entry name" value="Tetracyclin repressor-like, C-terminal domain"/>
    <property type="match status" value="1"/>
</dbReference>
<keyword evidence="1" id="KW-0805">Transcription regulation</keyword>
<feature type="domain" description="HTH tetR-type" evidence="4">
    <location>
        <begin position="13"/>
        <end position="56"/>
    </location>
</feature>
<protein>
    <submittedName>
        <fullName evidence="6">TetR/AcrR family transcriptional regulator</fullName>
    </submittedName>
</protein>
<dbReference type="Gene3D" id="1.10.10.60">
    <property type="entry name" value="Homeodomain-like"/>
    <property type="match status" value="1"/>
</dbReference>
<dbReference type="Gene3D" id="1.10.357.10">
    <property type="entry name" value="Tetracycline Repressor, domain 2"/>
    <property type="match status" value="1"/>
</dbReference>
<dbReference type="SUPFAM" id="SSF46689">
    <property type="entry name" value="Homeodomain-like"/>
    <property type="match status" value="1"/>
</dbReference>
<sequence length="192" mass="21803">MPRNKAFDIDHKLTVARDLFWKKGYHATSMHDLVDVLELNRSSIYDTYGNKHTLFLTCLTNYARQKTNEYREAGKGAMTAIAALEDIIRNVVKHIQTDDKSCMMIKTTFELAGEDADVRDVIRRHGLELEGIFVALIKAAQVAGDVVQVKDPHVLARFILSSLSGFWQQALVYRSRKQLQESADFLMTVIKG</sequence>
<dbReference type="InterPro" id="IPR009057">
    <property type="entry name" value="Homeodomain-like_sf"/>
</dbReference>
<comment type="caution">
    <text evidence="6">The sequence shown here is derived from an EMBL/GenBank/DDBJ whole genome shotgun (WGS) entry which is preliminary data.</text>
</comment>
<accession>A0ABT3IMS0</accession>
<gene>
    <name evidence="6" type="ORF">OL497_14320</name>
</gene>
<evidence type="ECO:0000256" key="3">
    <source>
        <dbReference type="ARBA" id="ARBA00023163"/>
    </source>
</evidence>
<dbReference type="InterPro" id="IPR001647">
    <property type="entry name" value="HTH_TetR"/>
</dbReference>
<evidence type="ECO:0000313" key="7">
    <source>
        <dbReference type="Proteomes" id="UP001207742"/>
    </source>
</evidence>
<reference evidence="6 7" key="1">
    <citation type="submission" date="2022-10" db="EMBL/GenBank/DDBJ databases">
        <title>Chitinophaga nivalis PC15 sp. nov., isolated from Pyeongchang county, South Korea.</title>
        <authorList>
            <person name="Trinh H.N."/>
        </authorList>
    </citation>
    <scope>NUCLEOTIDE SEQUENCE [LARGE SCALE GENOMIC DNA]</scope>
    <source>
        <strain evidence="6 7">PC14</strain>
    </source>
</reference>
<dbReference type="PANTHER" id="PTHR47506">
    <property type="entry name" value="TRANSCRIPTIONAL REGULATORY PROTEIN"/>
    <property type="match status" value="1"/>
</dbReference>
<proteinExistence type="predicted"/>
<keyword evidence="3" id="KW-0804">Transcription</keyword>
<dbReference type="PANTHER" id="PTHR47506:SF10">
    <property type="entry name" value="TRANSCRIPTIONAL REGULATORY PROTEIN"/>
    <property type="match status" value="1"/>
</dbReference>
<evidence type="ECO:0000256" key="1">
    <source>
        <dbReference type="ARBA" id="ARBA00023015"/>
    </source>
</evidence>
<evidence type="ECO:0000259" key="5">
    <source>
        <dbReference type="Pfam" id="PF16925"/>
    </source>
</evidence>
<keyword evidence="7" id="KW-1185">Reference proteome</keyword>
<dbReference type="Pfam" id="PF00440">
    <property type="entry name" value="TetR_N"/>
    <property type="match status" value="1"/>
</dbReference>
<dbReference type="InterPro" id="IPR011075">
    <property type="entry name" value="TetR_C"/>
</dbReference>
<organism evidence="6 7">
    <name type="scientific">Chitinophaga nivalis</name>
    <dbReference type="NCBI Taxonomy" id="2991709"/>
    <lineage>
        <taxon>Bacteria</taxon>
        <taxon>Pseudomonadati</taxon>
        <taxon>Bacteroidota</taxon>
        <taxon>Chitinophagia</taxon>
        <taxon>Chitinophagales</taxon>
        <taxon>Chitinophagaceae</taxon>
        <taxon>Chitinophaga</taxon>
    </lineage>
</organism>
<dbReference type="RefSeq" id="WP_264731112.1">
    <property type="nucleotide sequence ID" value="NZ_JAPDNR010000001.1"/>
</dbReference>
<keyword evidence="2" id="KW-0238">DNA-binding</keyword>
<evidence type="ECO:0000259" key="4">
    <source>
        <dbReference type="Pfam" id="PF00440"/>
    </source>
</evidence>